<dbReference type="Proteomes" id="UP001642464">
    <property type="component" value="Unassembled WGS sequence"/>
</dbReference>
<organism evidence="1 2">
    <name type="scientific">Durusdinium trenchii</name>
    <dbReference type="NCBI Taxonomy" id="1381693"/>
    <lineage>
        <taxon>Eukaryota</taxon>
        <taxon>Sar</taxon>
        <taxon>Alveolata</taxon>
        <taxon>Dinophyceae</taxon>
        <taxon>Suessiales</taxon>
        <taxon>Symbiodiniaceae</taxon>
        <taxon>Durusdinium</taxon>
    </lineage>
</organism>
<reference evidence="1 2" key="1">
    <citation type="submission" date="2024-02" db="EMBL/GenBank/DDBJ databases">
        <authorList>
            <person name="Chen Y."/>
            <person name="Shah S."/>
            <person name="Dougan E. K."/>
            <person name="Thang M."/>
            <person name="Chan C."/>
        </authorList>
    </citation>
    <scope>NUCLEOTIDE SEQUENCE [LARGE SCALE GENOMIC DNA]</scope>
</reference>
<evidence type="ECO:0000313" key="1">
    <source>
        <dbReference type="EMBL" id="CAK9008329.1"/>
    </source>
</evidence>
<sequence>MWVWRWPVRRTLVKLPLEGFPFWRLPRAASLRVVQLPGISQESVDQLASMVKISSRAA</sequence>
<dbReference type="EMBL" id="CAXAMM010005725">
    <property type="protein sequence ID" value="CAK9008329.1"/>
    <property type="molecule type" value="Genomic_DNA"/>
</dbReference>
<evidence type="ECO:0000313" key="2">
    <source>
        <dbReference type="Proteomes" id="UP001642464"/>
    </source>
</evidence>
<keyword evidence="2" id="KW-1185">Reference proteome</keyword>
<name>A0ABP0J1V6_9DINO</name>
<comment type="caution">
    <text evidence="1">The sequence shown here is derived from an EMBL/GenBank/DDBJ whole genome shotgun (WGS) entry which is preliminary data.</text>
</comment>
<accession>A0ABP0J1V6</accession>
<protein>
    <submittedName>
        <fullName evidence="1">Uncharacterized protein</fullName>
    </submittedName>
</protein>
<gene>
    <name evidence="1" type="ORF">SCF082_LOCUS9814</name>
</gene>
<proteinExistence type="predicted"/>